<dbReference type="InterPro" id="IPR009072">
    <property type="entry name" value="Histone-fold"/>
</dbReference>
<dbReference type="PROSITE" id="PS51670">
    <property type="entry name" value="SHKT"/>
    <property type="match status" value="1"/>
</dbReference>
<dbReference type="InterPro" id="IPR001506">
    <property type="entry name" value="Peptidase_M12A"/>
</dbReference>
<feature type="binding site" evidence="12">
    <location>
        <position position="356"/>
    </location>
    <ligand>
        <name>Zn(2+)</name>
        <dbReference type="ChEBI" id="CHEBI:29105"/>
        <note>catalytic</note>
    </ligand>
</feature>
<dbReference type="Proteomes" id="UP001175271">
    <property type="component" value="Unassembled WGS sequence"/>
</dbReference>
<feature type="region of interest" description="Disordered" evidence="14">
    <location>
        <begin position="1"/>
        <end position="35"/>
    </location>
</feature>
<evidence type="ECO:0000256" key="3">
    <source>
        <dbReference type="ARBA" id="ARBA00022723"/>
    </source>
</evidence>
<dbReference type="Gene3D" id="3.40.390.10">
    <property type="entry name" value="Collagenase (Catalytic Domain)"/>
    <property type="match status" value="1"/>
</dbReference>
<evidence type="ECO:0000256" key="6">
    <source>
        <dbReference type="ARBA" id="ARBA00022833"/>
    </source>
</evidence>
<keyword evidence="5 12" id="KW-0378">Hydrolase</keyword>
<dbReference type="EC" id="3.4.24.-" evidence="13"/>
<evidence type="ECO:0000259" key="15">
    <source>
        <dbReference type="PROSITE" id="PS51670"/>
    </source>
</evidence>
<dbReference type="PANTHER" id="PTHR10127">
    <property type="entry name" value="DISCOIDIN, CUB, EGF, LAMININ , AND ZINC METALLOPROTEASE DOMAIN CONTAINING"/>
    <property type="match status" value="1"/>
</dbReference>
<dbReference type="GO" id="GO:0008270">
    <property type="term" value="F:zinc ion binding"/>
    <property type="evidence" value="ECO:0007669"/>
    <property type="project" value="UniProtKB-UniRule"/>
</dbReference>
<dbReference type="GO" id="GO:0046982">
    <property type="term" value="F:protein heterodimerization activity"/>
    <property type="evidence" value="ECO:0007669"/>
    <property type="project" value="InterPro"/>
</dbReference>
<reference evidence="17" key="1">
    <citation type="submission" date="2023-06" db="EMBL/GenBank/DDBJ databases">
        <title>Genomic analysis of the entomopathogenic nematode Steinernema hermaphroditum.</title>
        <authorList>
            <person name="Schwarz E.M."/>
            <person name="Heppert J.K."/>
            <person name="Baniya A."/>
            <person name="Schwartz H.T."/>
            <person name="Tan C.-H."/>
            <person name="Antoshechkin I."/>
            <person name="Sternberg P.W."/>
            <person name="Goodrich-Blair H."/>
            <person name="Dillman A.R."/>
        </authorList>
    </citation>
    <scope>NUCLEOTIDE SEQUENCE</scope>
    <source>
        <strain evidence="17">PS9179</strain>
        <tissue evidence="17">Whole animal</tissue>
    </source>
</reference>
<evidence type="ECO:0000256" key="11">
    <source>
        <dbReference type="PROSITE-ProRule" id="PRU01005"/>
    </source>
</evidence>
<dbReference type="GO" id="GO:0006352">
    <property type="term" value="P:DNA-templated transcription initiation"/>
    <property type="evidence" value="ECO:0007669"/>
    <property type="project" value="InterPro"/>
</dbReference>
<dbReference type="CDD" id="cd07979">
    <property type="entry name" value="HFD_TAF9"/>
    <property type="match status" value="1"/>
</dbReference>
<dbReference type="AlphaFoldDB" id="A0AA39H6R9"/>
<dbReference type="Pfam" id="PF01400">
    <property type="entry name" value="Astacin"/>
    <property type="match status" value="1"/>
</dbReference>
<dbReference type="SMART" id="SM00254">
    <property type="entry name" value="ShKT"/>
    <property type="match status" value="1"/>
</dbReference>
<feature type="compositionally biased region" description="Polar residues" evidence="14">
    <location>
        <begin position="10"/>
        <end position="22"/>
    </location>
</feature>
<organism evidence="17 18">
    <name type="scientific">Steinernema hermaphroditum</name>
    <dbReference type="NCBI Taxonomy" id="289476"/>
    <lineage>
        <taxon>Eukaryota</taxon>
        <taxon>Metazoa</taxon>
        <taxon>Ecdysozoa</taxon>
        <taxon>Nematoda</taxon>
        <taxon>Chromadorea</taxon>
        <taxon>Rhabditida</taxon>
        <taxon>Tylenchina</taxon>
        <taxon>Panagrolaimomorpha</taxon>
        <taxon>Strongyloidoidea</taxon>
        <taxon>Steinernematidae</taxon>
        <taxon>Steinernema</taxon>
    </lineage>
</organism>
<dbReference type="SMART" id="SM00235">
    <property type="entry name" value="ZnMc"/>
    <property type="match status" value="1"/>
</dbReference>
<dbReference type="Gene3D" id="1.10.10.1940">
    <property type="match status" value="1"/>
</dbReference>
<dbReference type="FunFam" id="3.40.390.10:FF:000015">
    <property type="entry name" value="Meprin A subunit"/>
    <property type="match status" value="1"/>
</dbReference>
<evidence type="ECO:0000256" key="4">
    <source>
        <dbReference type="ARBA" id="ARBA00022729"/>
    </source>
</evidence>
<evidence type="ECO:0000256" key="13">
    <source>
        <dbReference type="RuleBase" id="RU361183"/>
    </source>
</evidence>
<evidence type="ECO:0000256" key="5">
    <source>
        <dbReference type="ARBA" id="ARBA00022801"/>
    </source>
</evidence>
<dbReference type="PANTHER" id="PTHR10127:SF829">
    <property type="entry name" value="ZINC METALLOPROTEINASE NAS-6"/>
    <property type="match status" value="1"/>
</dbReference>
<evidence type="ECO:0000256" key="2">
    <source>
        <dbReference type="ARBA" id="ARBA00022670"/>
    </source>
</evidence>
<evidence type="ECO:0000256" key="14">
    <source>
        <dbReference type="SAM" id="MobiDB-lite"/>
    </source>
</evidence>
<dbReference type="FunFam" id="1.10.10.1940:FF:000002">
    <property type="entry name" value="PHAryngeal gland Toxin-related"/>
    <property type="match status" value="1"/>
</dbReference>
<dbReference type="Gene3D" id="1.10.20.10">
    <property type="entry name" value="Histone, subunit A"/>
    <property type="match status" value="1"/>
</dbReference>
<comment type="caution">
    <text evidence="11">Lacks conserved residue(s) required for the propagation of feature annotation.</text>
</comment>
<evidence type="ECO:0000256" key="8">
    <source>
        <dbReference type="ARBA" id="ARBA00023145"/>
    </source>
</evidence>
<feature type="active site" evidence="12">
    <location>
        <position position="347"/>
    </location>
</feature>
<feature type="disulfide bond" evidence="11">
    <location>
        <begin position="492"/>
        <end position="526"/>
    </location>
</feature>
<dbReference type="InterPro" id="IPR003162">
    <property type="entry name" value="TFIID-31"/>
</dbReference>
<accession>A0AA39H6R9</accession>
<feature type="domain" description="Peptidase M12A" evidence="16">
    <location>
        <begin position="256"/>
        <end position="450"/>
    </location>
</feature>
<dbReference type="InterPro" id="IPR006026">
    <property type="entry name" value="Peptidase_Metallo"/>
</dbReference>
<dbReference type="PRINTS" id="PR00480">
    <property type="entry name" value="ASTACIN"/>
</dbReference>
<dbReference type="InterPro" id="IPR003582">
    <property type="entry name" value="ShKT_dom"/>
</dbReference>
<dbReference type="SUPFAM" id="SSF55486">
    <property type="entry name" value="Metalloproteases ('zincins'), catalytic domain"/>
    <property type="match status" value="1"/>
</dbReference>
<keyword evidence="2 12" id="KW-0645">Protease</keyword>
<gene>
    <name evidence="17" type="ORF">QR680_003438</name>
</gene>
<keyword evidence="4" id="KW-0732">Signal</keyword>
<keyword evidence="6 12" id="KW-0862">Zinc</keyword>
<evidence type="ECO:0000256" key="10">
    <source>
        <dbReference type="ARBA" id="ARBA00023180"/>
    </source>
</evidence>
<keyword evidence="10" id="KW-0325">Glycoprotein</keyword>
<evidence type="ECO:0000256" key="7">
    <source>
        <dbReference type="ARBA" id="ARBA00023049"/>
    </source>
</evidence>
<comment type="cofactor">
    <cofactor evidence="12 13">
        <name>Zn(2+)</name>
        <dbReference type="ChEBI" id="CHEBI:29105"/>
    </cofactor>
    <text evidence="12 13">Binds 1 zinc ion per subunit.</text>
</comment>
<keyword evidence="3 12" id="KW-0479">Metal-binding</keyword>
<dbReference type="GO" id="GO:0006508">
    <property type="term" value="P:proteolysis"/>
    <property type="evidence" value="ECO:0007669"/>
    <property type="project" value="UniProtKB-KW"/>
</dbReference>
<feature type="domain" description="ShKT" evidence="15">
    <location>
        <begin position="492"/>
        <end position="526"/>
    </location>
</feature>
<keyword evidence="18" id="KW-1185">Reference proteome</keyword>
<protein>
    <recommendedName>
        <fullName evidence="13">Metalloendopeptidase</fullName>
        <ecNumber evidence="13">3.4.24.-</ecNumber>
    </recommendedName>
</protein>
<dbReference type="Pfam" id="PF02291">
    <property type="entry name" value="TFIID-31kDa"/>
    <property type="match status" value="1"/>
</dbReference>
<keyword evidence="9 11" id="KW-1015">Disulfide bond</keyword>
<proteinExistence type="predicted"/>
<comment type="caution">
    <text evidence="17">The sequence shown here is derived from an EMBL/GenBank/DDBJ whole genome shotgun (WGS) entry which is preliminary data.</text>
</comment>
<name>A0AA39H6R9_9BILA</name>
<keyword evidence="7 12" id="KW-0482">Metalloprotease</keyword>
<evidence type="ECO:0000256" key="9">
    <source>
        <dbReference type="ARBA" id="ARBA00023157"/>
    </source>
</evidence>
<evidence type="ECO:0000313" key="17">
    <source>
        <dbReference type="EMBL" id="KAK0400282.1"/>
    </source>
</evidence>
<dbReference type="EMBL" id="JAUCMV010000005">
    <property type="protein sequence ID" value="KAK0400282.1"/>
    <property type="molecule type" value="Genomic_DNA"/>
</dbReference>
<dbReference type="Pfam" id="PF01549">
    <property type="entry name" value="ShK"/>
    <property type="match status" value="1"/>
</dbReference>
<dbReference type="InterPro" id="IPR034035">
    <property type="entry name" value="Astacin-like_dom"/>
</dbReference>
<dbReference type="PROSITE" id="PS51864">
    <property type="entry name" value="ASTACIN"/>
    <property type="match status" value="1"/>
</dbReference>
<feature type="binding site" evidence="12">
    <location>
        <position position="350"/>
    </location>
    <ligand>
        <name>Zn(2+)</name>
        <dbReference type="ChEBI" id="CHEBI:29105"/>
        <note>catalytic</note>
    </ligand>
</feature>
<evidence type="ECO:0000256" key="12">
    <source>
        <dbReference type="PROSITE-ProRule" id="PRU01211"/>
    </source>
</evidence>
<dbReference type="SUPFAM" id="SSF47113">
    <property type="entry name" value="Histone-fold"/>
    <property type="match status" value="1"/>
</dbReference>
<evidence type="ECO:0000256" key="1">
    <source>
        <dbReference type="ARBA" id="ARBA00002657"/>
    </source>
</evidence>
<sequence>MAEKPGSHVQPVQNASSSSTAQEVGEKQETPGIPRDVQLMQNILASAGIHDYDPRLLSQMIEFSYAYTQDLLSEAKAICDYASKKSVDESDVHFALNGSADKRFKGEGKAKKLMVELATQKNNIPMPTIKQSSGLRLPNDRFCLMNPSYVWHNTMQDTDSTDQNRDGMQAYSTSVSQDKVMRMLNTPNPMKRKANTAIEDDNIFHSVPPVLIQKQASTPYKDDRHHAAWIHSGKFQGDIDLDPSMFEQPGHGVFYNALKNRQLIWPGGIIPFQLDTLFNQRELRLIERAFGSYESSTCIRFVKRKAEEDYLYIKKGNGCYSQVGRVGGRQELSLGNGCLFHDIIVHEFMHAVGFWHEHSRADRDDHITIRWENILPGMKEQFNKISAVLQNTFGEKYDYESIMHYESAAFSRNGQNTIEATVPGFTTLIGTANDLSSLDIVKINKLYRCASQSTPHVATFPRTLIASTSTPSSTTVTHVIPGVLVDVNSATCRDHFPDCPNFKSHCQKASFFFVMKSYCPLTCKHCSPKE</sequence>
<dbReference type="CDD" id="cd04280">
    <property type="entry name" value="ZnMc_astacin_like"/>
    <property type="match status" value="1"/>
</dbReference>
<evidence type="ECO:0000259" key="16">
    <source>
        <dbReference type="PROSITE" id="PS51864"/>
    </source>
</evidence>
<dbReference type="GO" id="GO:0004222">
    <property type="term" value="F:metalloendopeptidase activity"/>
    <property type="evidence" value="ECO:0007669"/>
    <property type="project" value="UniProtKB-UniRule"/>
</dbReference>
<keyword evidence="8" id="KW-0865">Zymogen</keyword>
<comment type="function">
    <text evidence="1">Metalloprotease.</text>
</comment>
<feature type="binding site" evidence="12">
    <location>
        <position position="346"/>
    </location>
    <ligand>
        <name>Zn(2+)</name>
        <dbReference type="ChEBI" id="CHEBI:29105"/>
        <note>catalytic</note>
    </ligand>
</feature>
<evidence type="ECO:0000313" key="18">
    <source>
        <dbReference type="Proteomes" id="UP001175271"/>
    </source>
</evidence>
<dbReference type="InterPro" id="IPR024079">
    <property type="entry name" value="MetalloPept_cat_dom_sf"/>
</dbReference>